<name>A0A7R9ELP1_9NEOP</name>
<reference evidence="1" key="1">
    <citation type="submission" date="2020-11" db="EMBL/GenBank/DDBJ databases">
        <authorList>
            <person name="Tran Van P."/>
        </authorList>
    </citation>
    <scope>NUCLEOTIDE SEQUENCE</scope>
</reference>
<gene>
    <name evidence="1" type="ORF">TMSB3V08_LOCUS11616</name>
</gene>
<dbReference type="AlphaFoldDB" id="A0A7R9ELP1"/>
<proteinExistence type="predicted"/>
<sequence>MYNRECEILARSPCRKTLSDVAILMTHTWHQFGCSTSQDQNAWDHFRMSPEHQVPAGVPIYYVPGTLPHWAHRSARDFTPESAKRPAEAGSPLSPIWGGTLSSWCLIYFLATTLPFTSFLPPLANECPNPPHT</sequence>
<accession>A0A7R9ELP1</accession>
<organism evidence="1">
    <name type="scientific">Timema monikensis</name>
    <dbReference type="NCBI Taxonomy" id="170555"/>
    <lineage>
        <taxon>Eukaryota</taxon>
        <taxon>Metazoa</taxon>
        <taxon>Ecdysozoa</taxon>
        <taxon>Arthropoda</taxon>
        <taxon>Hexapoda</taxon>
        <taxon>Insecta</taxon>
        <taxon>Pterygota</taxon>
        <taxon>Neoptera</taxon>
        <taxon>Polyneoptera</taxon>
        <taxon>Phasmatodea</taxon>
        <taxon>Timematodea</taxon>
        <taxon>Timematoidea</taxon>
        <taxon>Timematidae</taxon>
        <taxon>Timema</taxon>
    </lineage>
</organism>
<protein>
    <submittedName>
        <fullName evidence="1">Uncharacterized protein</fullName>
    </submittedName>
</protein>
<evidence type="ECO:0000313" key="1">
    <source>
        <dbReference type="EMBL" id="CAD7434966.1"/>
    </source>
</evidence>
<dbReference type="EMBL" id="OB798610">
    <property type="protein sequence ID" value="CAD7434966.1"/>
    <property type="molecule type" value="Genomic_DNA"/>
</dbReference>